<comment type="caution">
    <text evidence="3">The sequence shown here is derived from an EMBL/GenBank/DDBJ whole genome shotgun (WGS) entry which is preliminary data.</text>
</comment>
<dbReference type="Gene3D" id="3.40.50.720">
    <property type="entry name" value="NAD(P)-binding Rossmann-like Domain"/>
    <property type="match status" value="2"/>
</dbReference>
<dbReference type="PRINTS" id="PR00081">
    <property type="entry name" value="GDHRDH"/>
</dbReference>
<dbReference type="RefSeq" id="WP_165098365.1">
    <property type="nucleotide sequence ID" value="NZ_JAAKGU010000005.1"/>
</dbReference>
<dbReference type="PANTHER" id="PTHR48107:SF7">
    <property type="entry name" value="RE15974P"/>
    <property type="match status" value="1"/>
</dbReference>
<dbReference type="InterPro" id="IPR036291">
    <property type="entry name" value="NAD(P)-bd_dom_sf"/>
</dbReference>
<keyword evidence="2" id="KW-0560">Oxidoreductase</keyword>
<accession>A0A6M1PI99</accession>
<dbReference type="Pfam" id="PF13561">
    <property type="entry name" value="adh_short_C2"/>
    <property type="match status" value="1"/>
</dbReference>
<dbReference type="PANTHER" id="PTHR48107">
    <property type="entry name" value="NADPH-DEPENDENT ALDEHYDE REDUCTASE-LIKE PROTEIN, CHLOROPLASTIC-RELATED"/>
    <property type="match status" value="1"/>
</dbReference>
<evidence type="ECO:0000313" key="3">
    <source>
        <dbReference type="EMBL" id="NGM83179.1"/>
    </source>
</evidence>
<evidence type="ECO:0000256" key="2">
    <source>
        <dbReference type="ARBA" id="ARBA00023002"/>
    </source>
</evidence>
<keyword evidence="4" id="KW-1185">Reference proteome</keyword>
<dbReference type="InterPro" id="IPR002347">
    <property type="entry name" value="SDR_fam"/>
</dbReference>
<protein>
    <submittedName>
        <fullName evidence="3">SDR family oxidoreductase</fullName>
    </submittedName>
</protein>
<comment type="similarity">
    <text evidence="1">Belongs to the short-chain dehydrogenases/reductases (SDR) family.</text>
</comment>
<evidence type="ECO:0000256" key="1">
    <source>
        <dbReference type="ARBA" id="ARBA00006484"/>
    </source>
</evidence>
<evidence type="ECO:0000313" key="4">
    <source>
        <dbReference type="Proteomes" id="UP000480151"/>
    </source>
</evidence>
<gene>
    <name evidence="3" type="ORF">G5B47_12215</name>
</gene>
<reference evidence="3 4" key="1">
    <citation type="submission" date="2020-02" db="EMBL/GenBank/DDBJ databases">
        <authorList>
            <person name="Gao J."/>
            <person name="Sun J."/>
        </authorList>
    </citation>
    <scope>NUCLEOTIDE SEQUENCE [LARGE SCALE GENOMIC DNA]</scope>
    <source>
        <strain evidence="3 4">7124</strain>
    </source>
</reference>
<dbReference type="Proteomes" id="UP000480151">
    <property type="component" value="Unassembled WGS sequence"/>
</dbReference>
<name>A0A6M1PI99_9BACL</name>
<organism evidence="3 4">
    <name type="scientific">Paenibacillus apii</name>
    <dbReference type="NCBI Taxonomy" id="1850370"/>
    <lineage>
        <taxon>Bacteria</taxon>
        <taxon>Bacillati</taxon>
        <taxon>Bacillota</taxon>
        <taxon>Bacilli</taxon>
        <taxon>Bacillales</taxon>
        <taxon>Paenibacillaceae</taxon>
        <taxon>Paenibacillus</taxon>
    </lineage>
</organism>
<proteinExistence type="inferred from homology"/>
<dbReference type="GO" id="GO:0016614">
    <property type="term" value="F:oxidoreductase activity, acting on CH-OH group of donors"/>
    <property type="evidence" value="ECO:0007669"/>
    <property type="project" value="UniProtKB-ARBA"/>
</dbReference>
<dbReference type="EMBL" id="JAAKGU010000005">
    <property type="protein sequence ID" value="NGM83179.1"/>
    <property type="molecule type" value="Genomic_DNA"/>
</dbReference>
<sequence length="120" mass="12972">MNRLHGKIAIITGVSRSKGIGSAIARALAREGADIFFTHWSMYDGRQTYGAEYQSVNAVDPGPTDTGWMDDDLKQTLLSKFPMGRVGEPGDAAKLIAFLANDDAQWITGQIIHSDGGFRG</sequence>
<dbReference type="AlphaFoldDB" id="A0A6M1PI99"/>
<dbReference type="SUPFAM" id="SSF51735">
    <property type="entry name" value="NAD(P)-binding Rossmann-fold domains"/>
    <property type="match status" value="2"/>
</dbReference>